<dbReference type="InterPro" id="IPR013693">
    <property type="entry name" value="SpoIID/LytB_N"/>
</dbReference>
<proteinExistence type="predicted"/>
<protein>
    <submittedName>
        <fullName evidence="2">SpoIID/LytB domain-containing protein</fullName>
    </submittedName>
</protein>
<dbReference type="EMBL" id="WVIC01000003">
    <property type="protein sequence ID" value="NCJ05289.1"/>
    <property type="molecule type" value="Genomic_DNA"/>
</dbReference>
<reference evidence="2" key="1">
    <citation type="submission" date="2019-12" db="EMBL/GenBank/DDBJ databases">
        <title>High-Quality draft genome sequences of three cyanobacteria isolated from the limestone walls of the Old Cathedral of Coimbra.</title>
        <authorList>
            <person name="Tiago I."/>
            <person name="Soares F."/>
            <person name="Portugal A."/>
        </authorList>
    </citation>
    <scope>NUCLEOTIDE SEQUENCE [LARGE SCALE GENOMIC DNA]</scope>
    <source>
        <strain evidence="2">C</strain>
    </source>
</reference>
<dbReference type="Pfam" id="PF08486">
    <property type="entry name" value="SpoIID"/>
    <property type="match status" value="1"/>
</dbReference>
<evidence type="ECO:0000259" key="1">
    <source>
        <dbReference type="Pfam" id="PF08486"/>
    </source>
</evidence>
<feature type="domain" description="Sporulation stage II protein D amidase enhancer LytB N-terminal" evidence="1">
    <location>
        <begin position="122"/>
        <end position="211"/>
    </location>
</feature>
<evidence type="ECO:0000313" key="2">
    <source>
        <dbReference type="EMBL" id="NCJ05289.1"/>
    </source>
</evidence>
<dbReference type="InterPro" id="IPR051922">
    <property type="entry name" value="Bact_Sporulation_Assoc"/>
</dbReference>
<organism evidence="2 3">
    <name type="scientific">Petrachloros mirabilis ULC683</name>
    <dbReference type="NCBI Taxonomy" id="2781853"/>
    <lineage>
        <taxon>Bacteria</taxon>
        <taxon>Bacillati</taxon>
        <taxon>Cyanobacteriota</taxon>
        <taxon>Cyanophyceae</taxon>
        <taxon>Synechococcales</taxon>
        <taxon>Petrachlorosaceae</taxon>
        <taxon>Petrachloros</taxon>
        <taxon>Petrachloros mirabilis</taxon>
    </lineage>
</organism>
<comment type="caution">
    <text evidence="2">The sequence shown here is derived from an EMBL/GenBank/DDBJ whole genome shotgun (WGS) entry which is preliminary data.</text>
</comment>
<dbReference type="RefSeq" id="WP_161823773.1">
    <property type="nucleotide sequence ID" value="NZ_WVIC01000003.1"/>
</dbReference>
<name>A0A8K2A6E9_9CYAN</name>
<gene>
    <name evidence="2" type="ORF">GS597_01905</name>
</gene>
<dbReference type="GO" id="GO:0030435">
    <property type="term" value="P:sporulation resulting in formation of a cellular spore"/>
    <property type="evidence" value="ECO:0007669"/>
    <property type="project" value="InterPro"/>
</dbReference>
<evidence type="ECO:0000313" key="3">
    <source>
        <dbReference type="Proteomes" id="UP000607397"/>
    </source>
</evidence>
<dbReference type="PANTHER" id="PTHR30032:SF4">
    <property type="entry name" value="AMIDASE ENHANCER"/>
    <property type="match status" value="1"/>
</dbReference>
<keyword evidence="3" id="KW-1185">Reference proteome</keyword>
<dbReference type="GO" id="GO:0030288">
    <property type="term" value="C:outer membrane-bounded periplasmic space"/>
    <property type="evidence" value="ECO:0007669"/>
    <property type="project" value="TreeGrafter"/>
</dbReference>
<accession>A0A8K2A6E9</accession>
<dbReference type="AlphaFoldDB" id="A0A8K2A6E9"/>
<sequence length="389" mass="42049">MTLTLTRWLSALQPMRLGGLSLLIWLCWMVPALALELKIALKEGVSQIAVGSSTSATITNGMGQPVGQLPPLQGYFAKAASGAVALNQHQAWQLVVQPSDNGLVYIGDRWYRGSVRLVRTSQGFAVINQVDLEDYLASVVGKEMYPSWPQEALKAQAVAARSYALFRRQRQQSQLYDLGNTTTYQVYDGINSETESTRSAVQATAGQILTYQGKVIEAVFHSASGGHTENSENVWSAAVPYLRGVPDFDQSAPVYQWTLELTASQMRQRIPGIGNIVAFEPLQTTPTGRIRSLRVRGDAGSRTLTGAQARQALGLRSTLFSVQPQLGPLASQPGGSAAKSSGFKIQGRGYGHGLGMSQWGAYSLATQGKTYADILRHYYQGTTVSNLGS</sequence>
<dbReference type="NCBIfam" id="TIGR02669">
    <property type="entry name" value="SpoIID_LytB"/>
    <property type="match status" value="1"/>
</dbReference>
<dbReference type="Proteomes" id="UP000607397">
    <property type="component" value="Unassembled WGS sequence"/>
</dbReference>
<dbReference type="InterPro" id="IPR013486">
    <property type="entry name" value="SpoIID/LytB"/>
</dbReference>
<dbReference type="PANTHER" id="PTHR30032">
    <property type="entry name" value="N-ACETYLMURAMOYL-L-ALANINE AMIDASE-RELATED"/>
    <property type="match status" value="1"/>
</dbReference>